<reference evidence="1" key="1">
    <citation type="submission" date="2021-01" db="EMBL/GenBank/DDBJ databases">
        <authorList>
            <person name="Corre E."/>
            <person name="Pelletier E."/>
            <person name="Niang G."/>
            <person name="Scheremetjew M."/>
            <person name="Finn R."/>
            <person name="Kale V."/>
            <person name="Holt S."/>
            <person name="Cochrane G."/>
            <person name="Meng A."/>
            <person name="Brown T."/>
            <person name="Cohen L."/>
        </authorList>
    </citation>
    <scope>NUCLEOTIDE SEQUENCE</scope>
    <source>
        <strain evidence="1">Isolate 1302-5</strain>
    </source>
</reference>
<name>A0A7S4NEP6_9STRA</name>
<proteinExistence type="predicted"/>
<evidence type="ECO:0000313" key="1">
    <source>
        <dbReference type="EMBL" id="CAE2281814.1"/>
    </source>
</evidence>
<dbReference type="PANTHER" id="PTHR39473:SF1">
    <property type="entry name" value="DINB-LIKE DOMAIN-CONTAINING PROTEIN"/>
    <property type="match status" value="1"/>
</dbReference>
<accession>A0A7S4NEP6</accession>
<gene>
    <name evidence="1" type="ORF">OAUR00152_LOCUS38035</name>
</gene>
<organism evidence="1">
    <name type="scientific">Odontella aurita</name>
    <dbReference type="NCBI Taxonomy" id="265563"/>
    <lineage>
        <taxon>Eukaryota</taxon>
        <taxon>Sar</taxon>
        <taxon>Stramenopiles</taxon>
        <taxon>Ochrophyta</taxon>
        <taxon>Bacillariophyta</taxon>
        <taxon>Mediophyceae</taxon>
        <taxon>Biddulphiophycidae</taxon>
        <taxon>Eupodiscales</taxon>
        <taxon>Odontellaceae</taxon>
        <taxon>Odontella</taxon>
    </lineage>
</organism>
<dbReference type="EMBL" id="HBKQ01055531">
    <property type="protein sequence ID" value="CAE2281814.1"/>
    <property type="molecule type" value="Transcribed_RNA"/>
</dbReference>
<dbReference type="PANTHER" id="PTHR39473">
    <property type="match status" value="1"/>
</dbReference>
<dbReference type="AlphaFoldDB" id="A0A7S4NEP6"/>
<sequence>MPGSLITSLCRANIAILSQKLALTDVLLQRHGSKGAHAIFQSVCPIVGASIGQHFRHSMDHIEIAALVAAESSPPCPKEALKPIELHYDLRVRGGTLEKDMELSINRITSVIDVLHSLSNSCIEGTNEVSVAMVPVHAHFFLSSDQAFEEPLPSTVARELGFAAHHAIHHMAMVKIISLQSCGLHESDLPDHFGRAPSTIKYDGHSG</sequence>
<protein>
    <submittedName>
        <fullName evidence="1">Uncharacterized protein</fullName>
    </submittedName>
</protein>